<keyword evidence="1" id="KW-1133">Transmembrane helix</keyword>
<name>A0AAV0BUV9_9ASTE</name>
<reference evidence="2" key="1">
    <citation type="submission" date="2022-07" db="EMBL/GenBank/DDBJ databases">
        <authorList>
            <person name="Macas J."/>
            <person name="Novak P."/>
            <person name="Neumann P."/>
        </authorList>
    </citation>
    <scope>NUCLEOTIDE SEQUENCE</scope>
</reference>
<evidence type="ECO:0000313" key="3">
    <source>
        <dbReference type="Proteomes" id="UP001152523"/>
    </source>
</evidence>
<keyword evidence="3" id="KW-1185">Reference proteome</keyword>
<feature type="non-terminal residue" evidence="2">
    <location>
        <position position="266"/>
    </location>
</feature>
<accession>A0AAV0BUV9</accession>
<comment type="caution">
    <text evidence="2">The sequence shown here is derived from an EMBL/GenBank/DDBJ whole genome shotgun (WGS) entry which is preliminary data.</text>
</comment>
<keyword evidence="1" id="KW-0472">Membrane</keyword>
<proteinExistence type="predicted"/>
<keyword evidence="1" id="KW-0812">Transmembrane</keyword>
<dbReference type="Proteomes" id="UP001152523">
    <property type="component" value="Unassembled WGS sequence"/>
</dbReference>
<organism evidence="2 3">
    <name type="scientific">Cuscuta epithymum</name>
    <dbReference type="NCBI Taxonomy" id="186058"/>
    <lineage>
        <taxon>Eukaryota</taxon>
        <taxon>Viridiplantae</taxon>
        <taxon>Streptophyta</taxon>
        <taxon>Embryophyta</taxon>
        <taxon>Tracheophyta</taxon>
        <taxon>Spermatophyta</taxon>
        <taxon>Magnoliopsida</taxon>
        <taxon>eudicotyledons</taxon>
        <taxon>Gunneridae</taxon>
        <taxon>Pentapetalae</taxon>
        <taxon>asterids</taxon>
        <taxon>lamiids</taxon>
        <taxon>Solanales</taxon>
        <taxon>Convolvulaceae</taxon>
        <taxon>Cuscuteae</taxon>
        <taxon>Cuscuta</taxon>
        <taxon>Cuscuta subgen. Cuscuta</taxon>
    </lineage>
</organism>
<protein>
    <submittedName>
        <fullName evidence="2">Uncharacterized protein</fullName>
    </submittedName>
</protein>
<dbReference type="EMBL" id="CAMAPF010000001">
    <property type="protein sequence ID" value="CAH9050109.1"/>
    <property type="molecule type" value="Genomic_DNA"/>
</dbReference>
<feature type="transmembrane region" description="Helical" evidence="1">
    <location>
        <begin position="203"/>
        <end position="222"/>
    </location>
</feature>
<sequence>MGTTRVFNQRLRNLAGGAVIITARAFECSLARGRLERRTRFVEGFSSGEVRSRSYLIPTAFVQPDSLVGSFCLCMGTCLFGQRQTGTMEAMEERRRGRLLWKGMWRWLGFGLVDYGQFEAKKEEHEVTKIRPPCEPPPWRICANRVWKTVLLFLVFYFQSRLFSYFYFVPTMSNNKRGRWVFCFTLVGRLITDWRQSGLFSRYSLYALAISTISLALSRVYYSMSGHNMRGPMDFGFQKIRGGFSSWHSVVALDRLNIYKFSFKKK</sequence>
<evidence type="ECO:0000313" key="2">
    <source>
        <dbReference type="EMBL" id="CAH9050109.1"/>
    </source>
</evidence>
<evidence type="ECO:0000256" key="1">
    <source>
        <dbReference type="SAM" id="Phobius"/>
    </source>
</evidence>
<feature type="transmembrane region" description="Helical" evidence="1">
    <location>
        <begin position="150"/>
        <end position="168"/>
    </location>
</feature>
<gene>
    <name evidence="2" type="ORF">CEPIT_LOCUS33</name>
</gene>
<dbReference type="AlphaFoldDB" id="A0AAV0BUV9"/>